<evidence type="ECO:0000259" key="3">
    <source>
        <dbReference type="Pfam" id="PF04773"/>
    </source>
</evidence>
<dbReference type="PANTHER" id="PTHR38731">
    <property type="entry name" value="LIPL45-RELATED LIPOPROTEIN-RELATED"/>
    <property type="match status" value="1"/>
</dbReference>
<name>A0A9J7BRH7_9BACT</name>
<feature type="chain" id="PRO_5039936299" evidence="2">
    <location>
        <begin position="25"/>
        <end position="540"/>
    </location>
</feature>
<feature type="region of interest" description="Disordered" evidence="1">
    <location>
        <begin position="418"/>
        <end position="540"/>
    </location>
</feature>
<feature type="compositionally biased region" description="Pro residues" evidence="1">
    <location>
        <begin position="491"/>
        <end position="525"/>
    </location>
</feature>
<dbReference type="PANTHER" id="PTHR38731:SF3">
    <property type="entry name" value="BLL6125 PROTEIN"/>
    <property type="match status" value="1"/>
</dbReference>
<dbReference type="InterPro" id="IPR006860">
    <property type="entry name" value="FecR"/>
</dbReference>
<evidence type="ECO:0000313" key="4">
    <source>
        <dbReference type="EMBL" id="UWZ83526.1"/>
    </source>
</evidence>
<feature type="compositionally biased region" description="Low complexity" evidence="1">
    <location>
        <begin position="448"/>
        <end position="464"/>
    </location>
</feature>
<dbReference type="InterPro" id="IPR046535">
    <property type="entry name" value="DUF6600"/>
</dbReference>
<dbReference type="Pfam" id="PF04773">
    <property type="entry name" value="FecR"/>
    <property type="match status" value="1"/>
</dbReference>
<evidence type="ECO:0000313" key="5">
    <source>
        <dbReference type="Proteomes" id="UP001059380"/>
    </source>
</evidence>
<proteinExistence type="predicted"/>
<dbReference type="AlphaFoldDB" id="A0A9J7BRH7"/>
<reference evidence="4" key="1">
    <citation type="submission" date="2021-04" db="EMBL/GenBank/DDBJ databases">
        <title>Phylogenetic analysis of Acidobacteriaceae.</title>
        <authorList>
            <person name="Qiu L."/>
            <person name="Zhang Q."/>
        </authorList>
    </citation>
    <scope>NUCLEOTIDE SEQUENCE</scope>
    <source>
        <strain evidence="4">DSM 25168</strain>
    </source>
</reference>
<feature type="signal peptide" evidence="2">
    <location>
        <begin position="1"/>
        <end position="24"/>
    </location>
</feature>
<dbReference type="EMBL" id="CP093313">
    <property type="protein sequence ID" value="UWZ83526.1"/>
    <property type="molecule type" value="Genomic_DNA"/>
</dbReference>
<organism evidence="4 5">
    <name type="scientific">Occallatibacter riparius</name>
    <dbReference type="NCBI Taxonomy" id="1002689"/>
    <lineage>
        <taxon>Bacteria</taxon>
        <taxon>Pseudomonadati</taxon>
        <taxon>Acidobacteriota</taxon>
        <taxon>Terriglobia</taxon>
        <taxon>Terriglobales</taxon>
        <taxon>Acidobacteriaceae</taxon>
        <taxon>Occallatibacter</taxon>
    </lineage>
</organism>
<keyword evidence="2" id="KW-0732">Signal</keyword>
<feature type="domain" description="FecR protein" evidence="3">
    <location>
        <begin position="77"/>
        <end position="171"/>
    </location>
</feature>
<evidence type="ECO:0000256" key="2">
    <source>
        <dbReference type="SAM" id="SignalP"/>
    </source>
</evidence>
<accession>A0A9J7BRH7</accession>
<gene>
    <name evidence="4" type="ORF">MOP44_23535</name>
</gene>
<sequence>MKSGAWLRRAVAVGSVATVMILGAAVRADDANGGGTAGGSGRAVRLSSVDGQVQVSQGGDVLADHAVANTPLFEGTQITTGEDGRAEIQFEDGSVARIPPESSLTLSVLKAGDTEMTLDSGMGYFELQDGNQASPTRVRFGGDVVTVSGFTVLRVRLDEAPGEFAVFSGNAHIDGTNGASLDVKGGESVALNNLNLSSTIEPDSWDAWNSDRDQEMTTADVGTTAATADQPNSSNPAWSDLNSNGTWYNVPDQGYVWSPYEAEDAGWDPYGSGYWMWTPSYGYMWVSGYSWGYMPYQCGAWNWYGAFGWGWAPGVCNPWWSGGGGWYYNVGYLPVWYRLPMRPHQPRPRPVQGGPGVRTPIKVRPVLPIVRVMRNEPGGPGVLPPRDGGHPIRIGTAVAQPLKPVAIPREGFHKTFVTAGPVNGEPGRTANPGGTIRGPLVPGRQGYAAPPVATAPRPVYAPAPVQRPGYTPAPSPGPVTAPRTPSVPVYHPAPPPVYHPAPAPVYRPAPAPAPAPRSAPAPAPRPSGGGGSHVSGSPHR</sequence>
<protein>
    <submittedName>
        <fullName evidence="4">FecR domain-containing protein</fullName>
    </submittedName>
</protein>
<dbReference type="Pfam" id="PF20245">
    <property type="entry name" value="DUF6600"/>
    <property type="match status" value="1"/>
</dbReference>
<evidence type="ECO:0000256" key="1">
    <source>
        <dbReference type="SAM" id="MobiDB-lite"/>
    </source>
</evidence>
<dbReference type="Proteomes" id="UP001059380">
    <property type="component" value="Chromosome"/>
</dbReference>
<dbReference type="KEGG" id="orp:MOP44_23535"/>
<dbReference type="Gene3D" id="2.60.120.1440">
    <property type="match status" value="1"/>
</dbReference>
<keyword evidence="5" id="KW-1185">Reference proteome</keyword>
<dbReference type="RefSeq" id="WP_260792861.1">
    <property type="nucleotide sequence ID" value="NZ_CP093313.1"/>
</dbReference>